<evidence type="ECO:0000313" key="2">
    <source>
        <dbReference type="Proteomes" id="UP000499080"/>
    </source>
</evidence>
<accession>A0A4Y2TJ95</accession>
<dbReference type="EMBL" id="BGPR01028871">
    <property type="protein sequence ID" value="GBO00302.1"/>
    <property type="molecule type" value="Genomic_DNA"/>
</dbReference>
<gene>
    <name evidence="1" type="ORF">AVEN_162743_1</name>
</gene>
<dbReference type="Proteomes" id="UP000499080">
    <property type="component" value="Unassembled WGS sequence"/>
</dbReference>
<comment type="caution">
    <text evidence="1">The sequence shown here is derived from an EMBL/GenBank/DDBJ whole genome shotgun (WGS) entry which is preliminary data.</text>
</comment>
<proteinExistence type="predicted"/>
<evidence type="ECO:0000313" key="1">
    <source>
        <dbReference type="EMBL" id="GBO00302.1"/>
    </source>
</evidence>
<reference evidence="1 2" key="1">
    <citation type="journal article" date="2019" name="Sci. Rep.">
        <title>Orb-weaving spider Araneus ventricosus genome elucidates the spidroin gene catalogue.</title>
        <authorList>
            <person name="Kono N."/>
            <person name="Nakamura H."/>
            <person name="Ohtoshi R."/>
            <person name="Moran D.A.P."/>
            <person name="Shinohara A."/>
            <person name="Yoshida Y."/>
            <person name="Fujiwara M."/>
            <person name="Mori M."/>
            <person name="Tomita M."/>
            <person name="Arakawa K."/>
        </authorList>
    </citation>
    <scope>NUCLEOTIDE SEQUENCE [LARGE SCALE GENOMIC DNA]</scope>
</reference>
<protein>
    <submittedName>
        <fullName evidence="1">Uncharacterized protein</fullName>
    </submittedName>
</protein>
<sequence>MILTDWGWTIIVDGVLPYLRVKSRHETVRKPKLNGWDCPKLNALSFRRLNGDYSLWLMICNYLVYSITHQHVREQQKEKPNKLKILYLMKKR</sequence>
<name>A0A4Y2TJ95_ARAVE</name>
<organism evidence="1 2">
    <name type="scientific">Araneus ventricosus</name>
    <name type="common">Orbweaver spider</name>
    <name type="synonym">Epeira ventricosa</name>
    <dbReference type="NCBI Taxonomy" id="182803"/>
    <lineage>
        <taxon>Eukaryota</taxon>
        <taxon>Metazoa</taxon>
        <taxon>Ecdysozoa</taxon>
        <taxon>Arthropoda</taxon>
        <taxon>Chelicerata</taxon>
        <taxon>Arachnida</taxon>
        <taxon>Araneae</taxon>
        <taxon>Araneomorphae</taxon>
        <taxon>Entelegynae</taxon>
        <taxon>Araneoidea</taxon>
        <taxon>Araneidae</taxon>
        <taxon>Araneus</taxon>
    </lineage>
</organism>
<dbReference type="AlphaFoldDB" id="A0A4Y2TJ95"/>
<keyword evidence="2" id="KW-1185">Reference proteome</keyword>